<dbReference type="EMBL" id="BARS01027927">
    <property type="protein sequence ID" value="GAG02507.1"/>
    <property type="molecule type" value="Genomic_DNA"/>
</dbReference>
<protein>
    <submittedName>
        <fullName evidence="1">Uncharacterized protein</fullName>
    </submittedName>
</protein>
<reference evidence="1" key="1">
    <citation type="journal article" date="2014" name="Front. Microbiol.">
        <title>High frequency of phylogenetically diverse reductive dehalogenase-homologous genes in deep subseafloor sedimentary metagenomes.</title>
        <authorList>
            <person name="Kawai M."/>
            <person name="Futagami T."/>
            <person name="Toyoda A."/>
            <person name="Takaki Y."/>
            <person name="Nishi S."/>
            <person name="Hori S."/>
            <person name="Arai W."/>
            <person name="Tsubouchi T."/>
            <person name="Morono Y."/>
            <person name="Uchiyama I."/>
            <person name="Ito T."/>
            <person name="Fujiyama A."/>
            <person name="Inagaki F."/>
            <person name="Takami H."/>
        </authorList>
    </citation>
    <scope>NUCLEOTIDE SEQUENCE</scope>
    <source>
        <strain evidence="1">Expedition CK06-06</strain>
    </source>
</reference>
<proteinExistence type="predicted"/>
<organism evidence="1">
    <name type="scientific">marine sediment metagenome</name>
    <dbReference type="NCBI Taxonomy" id="412755"/>
    <lineage>
        <taxon>unclassified sequences</taxon>
        <taxon>metagenomes</taxon>
        <taxon>ecological metagenomes</taxon>
    </lineage>
</organism>
<accession>X0UTI3</accession>
<comment type="caution">
    <text evidence="1">The sequence shown here is derived from an EMBL/GenBank/DDBJ whole genome shotgun (WGS) entry which is preliminary data.</text>
</comment>
<name>X0UTI3_9ZZZZ</name>
<dbReference type="AlphaFoldDB" id="X0UTI3"/>
<gene>
    <name evidence="1" type="ORF">S01H1_43822</name>
</gene>
<sequence length="109" mass="12599">MDDVKTIETPIKKFKVEIKTYLTAEDEFEIKKVLYDAAEISGGTIQGMTGSKGDVMIGMEQKLMEKAVVKIDSEARDIWKRLLEMPSKDYDFIKKEVDKVREYDTVKKK</sequence>
<evidence type="ECO:0000313" key="1">
    <source>
        <dbReference type="EMBL" id="GAG02507.1"/>
    </source>
</evidence>